<dbReference type="Gene3D" id="3.20.20.70">
    <property type="entry name" value="Aldolase class I"/>
    <property type="match status" value="1"/>
</dbReference>
<comment type="catalytic activity">
    <reaction evidence="19">
        <text>L-cysteinyl-[protein] + hexadecanoyl-CoA = S-hexadecanoyl-L-cysteinyl-[protein] + CoA</text>
        <dbReference type="Rhea" id="RHEA:36683"/>
        <dbReference type="Rhea" id="RHEA-COMP:10131"/>
        <dbReference type="Rhea" id="RHEA-COMP:11032"/>
        <dbReference type="ChEBI" id="CHEBI:29950"/>
        <dbReference type="ChEBI" id="CHEBI:57287"/>
        <dbReference type="ChEBI" id="CHEBI:57379"/>
        <dbReference type="ChEBI" id="CHEBI:74151"/>
        <dbReference type="EC" id="2.3.1.225"/>
    </reaction>
</comment>
<keyword evidence="9 19" id="KW-0812">Transmembrane</keyword>
<evidence type="ECO:0000256" key="1">
    <source>
        <dbReference type="ARBA" id="ARBA00001782"/>
    </source>
</evidence>
<dbReference type="PANTHER" id="PTHR11749">
    <property type="entry name" value="RIBULOSE-5-PHOSPHATE-3-EPIMERASE"/>
    <property type="match status" value="1"/>
</dbReference>
<dbReference type="Proteomes" id="UP000054324">
    <property type="component" value="Unassembled WGS sequence"/>
</dbReference>
<dbReference type="InterPro" id="IPR000056">
    <property type="entry name" value="Ribul_P_3_epim-like"/>
</dbReference>
<gene>
    <name evidence="21" type="ORF">T265_12933</name>
</gene>
<dbReference type="STRING" id="6198.A0A075AIH3"/>
<evidence type="ECO:0000256" key="7">
    <source>
        <dbReference type="ARBA" id="ARBA00009541"/>
    </source>
</evidence>
<comment type="cofactor">
    <cofactor evidence="5">
        <name>Fe(2+)</name>
        <dbReference type="ChEBI" id="CHEBI:29033"/>
    </cofactor>
</comment>
<comment type="function">
    <text evidence="18">Catalyzes the reversible epimerization of D-ribulose 5-phosphate to D-xylulose 5-phosphate.</text>
</comment>
<dbReference type="PROSITE" id="PS01085">
    <property type="entry name" value="RIBUL_P_3_EPIMER_1"/>
    <property type="match status" value="1"/>
</dbReference>
<dbReference type="GO" id="GO:0005975">
    <property type="term" value="P:carbohydrate metabolic process"/>
    <property type="evidence" value="ECO:0007669"/>
    <property type="project" value="InterPro"/>
</dbReference>
<dbReference type="InterPro" id="IPR026019">
    <property type="entry name" value="Ribul_P_3_epim"/>
</dbReference>
<keyword evidence="14 19" id="KW-0472">Membrane</keyword>
<dbReference type="GO" id="GO:0004750">
    <property type="term" value="F:D-ribulose-phosphate 3-epimerase activity"/>
    <property type="evidence" value="ECO:0007669"/>
    <property type="project" value="UniProtKB-EC"/>
</dbReference>
<dbReference type="GO" id="GO:0019706">
    <property type="term" value="F:protein-cysteine S-palmitoyltransferase activity"/>
    <property type="evidence" value="ECO:0007669"/>
    <property type="project" value="UniProtKB-EC"/>
</dbReference>
<feature type="transmembrane region" description="Helical" evidence="19">
    <location>
        <begin position="20"/>
        <end position="38"/>
    </location>
</feature>
<feature type="domain" description="Palmitoyltransferase DHHC" evidence="20">
    <location>
        <begin position="177"/>
        <end position="315"/>
    </location>
</feature>
<keyword evidence="11" id="KW-0862">Zinc</keyword>
<dbReference type="SUPFAM" id="SSF51366">
    <property type="entry name" value="Ribulose-phoshate binding barrel"/>
    <property type="match status" value="1"/>
</dbReference>
<dbReference type="RefSeq" id="XP_009164631.1">
    <property type="nucleotide sequence ID" value="XM_009166367.1"/>
</dbReference>
<keyword evidence="15" id="KW-0464">Manganese</keyword>
<comment type="similarity">
    <text evidence="7">Belongs to the ribulose-phosphate 3-epimerase family.</text>
</comment>
<comment type="cofactor">
    <cofactor evidence="4">
        <name>Zn(2+)</name>
        <dbReference type="ChEBI" id="CHEBI:29105"/>
    </cofactor>
</comment>
<feature type="transmembrane region" description="Helical" evidence="19">
    <location>
        <begin position="50"/>
        <end position="67"/>
    </location>
</feature>
<comment type="catalytic activity">
    <reaction evidence="1">
        <text>D-ribulose 5-phosphate = D-xylulose 5-phosphate</text>
        <dbReference type="Rhea" id="RHEA:13677"/>
        <dbReference type="ChEBI" id="CHEBI:57737"/>
        <dbReference type="ChEBI" id="CHEBI:58121"/>
        <dbReference type="EC" id="5.1.3.1"/>
    </reaction>
</comment>
<evidence type="ECO:0000256" key="12">
    <source>
        <dbReference type="ARBA" id="ARBA00022989"/>
    </source>
</evidence>
<evidence type="ECO:0000256" key="2">
    <source>
        <dbReference type="ARBA" id="ARBA00001936"/>
    </source>
</evidence>
<keyword evidence="13" id="KW-0408">Iron</keyword>
<comment type="cofactor">
    <cofactor evidence="2">
        <name>Mn(2+)</name>
        <dbReference type="ChEBI" id="CHEBI:29035"/>
    </cofactor>
</comment>
<dbReference type="HAMAP" id="MF_02227">
    <property type="entry name" value="RPE"/>
    <property type="match status" value="1"/>
</dbReference>
<evidence type="ECO:0000256" key="14">
    <source>
        <dbReference type="ARBA" id="ARBA00023136"/>
    </source>
</evidence>
<evidence type="ECO:0000256" key="18">
    <source>
        <dbReference type="ARBA" id="ARBA00057323"/>
    </source>
</evidence>
<feature type="transmembrane region" description="Helical" evidence="19">
    <location>
        <begin position="282"/>
        <end position="303"/>
    </location>
</feature>
<evidence type="ECO:0000256" key="9">
    <source>
        <dbReference type="ARBA" id="ARBA00022692"/>
    </source>
</evidence>
<dbReference type="EC" id="2.3.1.225" evidence="19"/>
<feature type="transmembrane region" description="Helical" evidence="19">
    <location>
        <begin position="221"/>
        <end position="239"/>
    </location>
</feature>
<keyword evidence="16" id="KW-0413">Isomerase</keyword>
<keyword evidence="19" id="KW-0012">Acyltransferase</keyword>
<evidence type="ECO:0000256" key="13">
    <source>
        <dbReference type="ARBA" id="ARBA00023004"/>
    </source>
</evidence>
<evidence type="ECO:0000256" key="3">
    <source>
        <dbReference type="ARBA" id="ARBA00001941"/>
    </source>
</evidence>
<evidence type="ECO:0000259" key="20">
    <source>
        <dbReference type="Pfam" id="PF01529"/>
    </source>
</evidence>
<dbReference type="GO" id="GO:0006098">
    <property type="term" value="P:pentose-phosphate shunt"/>
    <property type="evidence" value="ECO:0007669"/>
    <property type="project" value="InterPro"/>
</dbReference>
<evidence type="ECO:0000256" key="16">
    <source>
        <dbReference type="ARBA" id="ARBA00023235"/>
    </source>
</evidence>
<dbReference type="InterPro" id="IPR001594">
    <property type="entry name" value="Palmitoyltrfase_DHHC"/>
</dbReference>
<evidence type="ECO:0000313" key="22">
    <source>
        <dbReference type="Proteomes" id="UP000054324"/>
    </source>
</evidence>
<keyword evidence="17" id="KW-0119">Carbohydrate metabolism</keyword>
<dbReference type="NCBIfam" id="NF004076">
    <property type="entry name" value="PRK05581.1-4"/>
    <property type="match status" value="1"/>
</dbReference>
<dbReference type="InterPro" id="IPR013785">
    <property type="entry name" value="Aldolase_TIM"/>
</dbReference>
<dbReference type="AlphaFoldDB" id="A0A075AIH3"/>
<evidence type="ECO:0000256" key="11">
    <source>
        <dbReference type="ARBA" id="ARBA00022833"/>
    </source>
</evidence>
<evidence type="ECO:0000256" key="8">
    <source>
        <dbReference type="ARBA" id="ARBA00011738"/>
    </source>
</evidence>
<feature type="transmembrane region" description="Helical" evidence="19">
    <location>
        <begin position="87"/>
        <end position="107"/>
    </location>
</feature>
<keyword evidence="22" id="KW-1185">Reference proteome</keyword>
<dbReference type="OrthoDB" id="331948at2759"/>
<dbReference type="PROSITE" id="PS01086">
    <property type="entry name" value="RIBUL_P_3_EPIMER_2"/>
    <property type="match status" value="1"/>
</dbReference>
<comment type="similarity">
    <text evidence="19">Belongs to the DHHC palmitoyltransferase family.</text>
</comment>
<evidence type="ECO:0000256" key="15">
    <source>
        <dbReference type="ARBA" id="ARBA00023211"/>
    </source>
</evidence>
<feature type="non-terminal residue" evidence="21">
    <location>
        <position position="1"/>
    </location>
</feature>
<keyword evidence="19" id="KW-0808">Transferase</keyword>
<accession>A0A075AIH3</accession>
<dbReference type="PROSITE" id="PS50216">
    <property type="entry name" value="DHHC"/>
    <property type="match status" value="1"/>
</dbReference>
<dbReference type="Pfam" id="PF00834">
    <property type="entry name" value="Ribul_P_3_epim"/>
    <property type="match status" value="1"/>
</dbReference>
<evidence type="ECO:0000256" key="19">
    <source>
        <dbReference type="RuleBase" id="RU079119"/>
    </source>
</evidence>
<reference evidence="21 22" key="1">
    <citation type="submission" date="2013-11" db="EMBL/GenBank/DDBJ databases">
        <title>Opisthorchis viverrini - life in the bile duct.</title>
        <authorList>
            <person name="Young N.D."/>
            <person name="Nagarajan N."/>
            <person name="Lin S.J."/>
            <person name="Korhonen P.K."/>
            <person name="Jex A.R."/>
            <person name="Hall R.S."/>
            <person name="Safavi-Hemami H."/>
            <person name="Kaewkong W."/>
            <person name="Bertrand D."/>
            <person name="Gao S."/>
            <person name="Seet Q."/>
            <person name="Wongkham S."/>
            <person name="Teh B.T."/>
            <person name="Wongkham C."/>
            <person name="Intapan P.M."/>
            <person name="Maleewong W."/>
            <person name="Yang X."/>
            <person name="Hu M."/>
            <person name="Wang Z."/>
            <person name="Hofmann A."/>
            <person name="Sternberg P.W."/>
            <person name="Tan P."/>
            <person name="Wang J."/>
            <person name="Gasser R.B."/>
        </authorList>
    </citation>
    <scope>NUCLEOTIDE SEQUENCE [LARGE SCALE GENOMIC DNA]</scope>
</reference>
<protein>
    <recommendedName>
        <fullName evidence="19">Palmitoyltransferase</fullName>
        <ecNumber evidence="19">2.3.1.225</ecNumber>
    </recommendedName>
</protein>
<sequence length="760" mass="86318">PWHVIPWTSANFGTRLRLKFHRIVACVCVLFPFVNDLPPPPRLSGNVKNWLLWFCNFVHNVLISFLFHPILNCFALHVGGRRNFGRALTAFVLSYLVWIVLVLYTCLIPRRLFIWDQCATQARQCDAFYEGAFIVTHLIFSHWFLLMVFFHYLSAIFTNAGSIPEVLPLELAPIVTMCYRCTVPRPPRAHHCNVCGVCVLRMDHHCPWIANCVGLHTHRHFYLSLLFMSVGGLYMVTVGREDFVQHSTELQQSLDLSSMDPRPWTHSGRSAIMTVLHKLSSVCFQLALVAVPLVIGLCIWQSYLITRGETNVEYHINERFRQRLRRRGLLYRNPYDFGPKANWLHFLALYNPGEFPRILVPSLGTLVRRFLMRVLLPSRTILCENGLDHKLNIPTVQSVIESLSESNNESFVCRLVVTMGLYHMLQGKLGVTWTKWLEREFTDRKVRGLGDLVVSQPSCFLREAWQLGTERVLQLNDLFTYLFKSSCDRRLMLISEFDLQKRFYPFTAHMGSGDHACSKPVLIGPSILNADLSRLADVCTNLVAAGADYLHLDVMDGHFVPNITIGHPVVSSLKRNLPNSTFLDLHMMVAEPEKWIAGMKAAGASQYTFHYEASNNVARCIRLIKEADMKAPPWISTSLCLKYQVGLGIKPKTPVIEILPYVDSVDMVLIMTVEPGFGGQKFMADMLPKVKFLRDQYAHLDIAVDGGVTQKTIRDCAEAGANMIVSGTEITSSDDPGTVMRLMRSTAAEVLLRRLPESNY</sequence>
<dbReference type="CDD" id="cd00429">
    <property type="entry name" value="RPE"/>
    <property type="match status" value="1"/>
</dbReference>
<evidence type="ECO:0000256" key="10">
    <source>
        <dbReference type="ARBA" id="ARBA00022723"/>
    </source>
</evidence>
<dbReference type="EMBL" id="KL596643">
    <property type="protein sequence ID" value="KER31634.1"/>
    <property type="molecule type" value="Genomic_DNA"/>
</dbReference>
<dbReference type="InterPro" id="IPR011060">
    <property type="entry name" value="RibuloseP-bd_barrel"/>
</dbReference>
<evidence type="ECO:0000256" key="17">
    <source>
        <dbReference type="ARBA" id="ARBA00023277"/>
    </source>
</evidence>
<dbReference type="GeneID" id="20327101"/>
<dbReference type="GO" id="GO:0046872">
    <property type="term" value="F:metal ion binding"/>
    <property type="evidence" value="ECO:0007669"/>
    <property type="project" value="UniProtKB-KW"/>
</dbReference>
<dbReference type="FunFam" id="3.20.20.70:FF:000191">
    <property type="entry name" value="ribulose-phosphate 3-epimerase isoform X2"/>
    <property type="match status" value="1"/>
</dbReference>
<evidence type="ECO:0000256" key="6">
    <source>
        <dbReference type="ARBA" id="ARBA00004141"/>
    </source>
</evidence>
<feature type="transmembrane region" description="Helical" evidence="19">
    <location>
        <begin position="128"/>
        <end position="153"/>
    </location>
</feature>
<comment type="subunit">
    <text evidence="8">Homodimer.</text>
</comment>
<comment type="domain">
    <text evidence="19">The DHHC domain is required for palmitoyltransferase activity.</text>
</comment>
<evidence type="ECO:0000256" key="4">
    <source>
        <dbReference type="ARBA" id="ARBA00001947"/>
    </source>
</evidence>
<comment type="subcellular location">
    <subcellularLocation>
        <location evidence="6">Membrane</location>
        <topology evidence="6">Multi-pass membrane protein</topology>
    </subcellularLocation>
</comment>
<keyword evidence="12 19" id="KW-1133">Transmembrane helix</keyword>
<proteinExistence type="inferred from homology"/>
<evidence type="ECO:0000313" key="21">
    <source>
        <dbReference type="EMBL" id="KER31634.1"/>
    </source>
</evidence>
<dbReference type="GO" id="GO:0016020">
    <property type="term" value="C:membrane"/>
    <property type="evidence" value="ECO:0007669"/>
    <property type="project" value="UniProtKB-SubCell"/>
</dbReference>
<name>A0A075AIH3_OPIVI</name>
<dbReference type="Pfam" id="PF01529">
    <property type="entry name" value="DHHC"/>
    <property type="match status" value="1"/>
</dbReference>
<comment type="cofactor">
    <cofactor evidence="3">
        <name>Co(2+)</name>
        <dbReference type="ChEBI" id="CHEBI:48828"/>
    </cofactor>
</comment>
<evidence type="ECO:0000256" key="5">
    <source>
        <dbReference type="ARBA" id="ARBA00001954"/>
    </source>
</evidence>
<dbReference type="KEGG" id="ovi:T265_12933"/>
<dbReference type="CTD" id="20327101"/>
<keyword evidence="10" id="KW-0479">Metal-binding</keyword>
<organism evidence="21 22">
    <name type="scientific">Opisthorchis viverrini</name>
    <name type="common">Southeast Asian liver fluke</name>
    <dbReference type="NCBI Taxonomy" id="6198"/>
    <lineage>
        <taxon>Eukaryota</taxon>
        <taxon>Metazoa</taxon>
        <taxon>Spiralia</taxon>
        <taxon>Lophotrochozoa</taxon>
        <taxon>Platyhelminthes</taxon>
        <taxon>Trematoda</taxon>
        <taxon>Digenea</taxon>
        <taxon>Opisthorchiida</taxon>
        <taxon>Opisthorchiata</taxon>
        <taxon>Opisthorchiidae</taxon>
        <taxon>Opisthorchis</taxon>
    </lineage>
</organism>